<dbReference type="RefSeq" id="WP_190890158.1">
    <property type="nucleotide sequence ID" value="NZ_JACWZY010000026.1"/>
</dbReference>
<organism evidence="1 2">
    <name type="scientific">Spirosoma profusum</name>
    <dbReference type="NCBI Taxonomy" id="2771354"/>
    <lineage>
        <taxon>Bacteria</taxon>
        <taxon>Pseudomonadati</taxon>
        <taxon>Bacteroidota</taxon>
        <taxon>Cytophagia</taxon>
        <taxon>Cytophagales</taxon>
        <taxon>Cytophagaceae</taxon>
        <taxon>Spirosoma</taxon>
    </lineage>
</organism>
<proteinExistence type="predicted"/>
<dbReference type="Proteomes" id="UP000598820">
    <property type="component" value="Unassembled WGS sequence"/>
</dbReference>
<keyword evidence="2" id="KW-1185">Reference proteome</keyword>
<name>A0A926Y143_9BACT</name>
<dbReference type="AlphaFoldDB" id="A0A926Y143"/>
<dbReference type="EMBL" id="JACWZY010000026">
    <property type="protein sequence ID" value="MBD2703975.1"/>
    <property type="molecule type" value="Genomic_DNA"/>
</dbReference>
<evidence type="ECO:0000313" key="2">
    <source>
        <dbReference type="Proteomes" id="UP000598820"/>
    </source>
</evidence>
<gene>
    <name evidence="1" type="ORF">IC229_25240</name>
</gene>
<evidence type="ECO:0000313" key="1">
    <source>
        <dbReference type="EMBL" id="MBD2703975.1"/>
    </source>
</evidence>
<comment type="caution">
    <text evidence="1">The sequence shown here is derived from an EMBL/GenBank/DDBJ whole genome shotgun (WGS) entry which is preliminary data.</text>
</comment>
<protein>
    <submittedName>
        <fullName evidence="1">Uncharacterized protein</fullName>
    </submittedName>
</protein>
<reference evidence="1" key="1">
    <citation type="submission" date="2020-09" db="EMBL/GenBank/DDBJ databases">
        <authorList>
            <person name="Kim M.K."/>
        </authorList>
    </citation>
    <scope>NUCLEOTIDE SEQUENCE</scope>
    <source>
        <strain evidence="1">BT702</strain>
    </source>
</reference>
<sequence>MEEELLLDKNQVIESFGNLPDKVTADQLIERILFIRLINERLLEANTTPGTSHEQFIKEFGEYKAQKKAEKQSR</sequence>
<accession>A0A926Y143</accession>